<dbReference type="Gene3D" id="1.10.3300.10">
    <property type="entry name" value="Jann2411-like domain"/>
    <property type="match status" value="1"/>
</dbReference>
<protein>
    <submittedName>
        <fullName evidence="2">CGNR zinc finger domain-containing protein</fullName>
    </submittedName>
</protein>
<dbReference type="Proteomes" id="UP000547209">
    <property type="component" value="Unassembled WGS sequence"/>
</dbReference>
<dbReference type="AlphaFoldDB" id="A0A7X0RLP6"/>
<dbReference type="InterPro" id="IPR023286">
    <property type="entry name" value="ABATE_dom_sf"/>
</dbReference>
<dbReference type="EMBL" id="JACJVP010000005">
    <property type="protein sequence ID" value="MBB6669822.1"/>
    <property type="molecule type" value="Genomic_DNA"/>
</dbReference>
<evidence type="ECO:0000313" key="3">
    <source>
        <dbReference type="Proteomes" id="UP000547209"/>
    </source>
</evidence>
<dbReference type="SUPFAM" id="SSF160904">
    <property type="entry name" value="Jann2411-like"/>
    <property type="match status" value="1"/>
</dbReference>
<comment type="caution">
    <text evidence="2">The sequence shown here is derived from an EMBL/GenBank/DDBJ whole genome shotgun (WGS) entry which is preliminary data.</text>
</comment>
<dbReference type="Pfam" id="PF11706">
    <property type="entry name" value="zf-CGNR"/>
    <property type="match status" value="1"/>
</dbReference>
<dbReference type="Pfam" id="PF07336">
    <property type="entry name" value="ABATE"/>
    <property type="match status" value="1"/>
</dbReference>
<reference evidence="2 3" key="1">
    <citation type="submission" date="2020-08" db="EMBL/GenBank/DDBJ databases">
        <title>Cohnella phylogeny.</title>
        <authorList>
            <person name="Dunlap C."/>
        </authorList>
    </citation>
    <scope>NUCLEOTIDE SEQUENCE [LARGE SCALE GENOMIC DNA]</scope>
    <source>
        <strain evidence="2 3">DSM 28246</strain>
    </source>
</reference>
<sequence>MRDGRVADAFSEQANQLAWLRENELLPADAPDPAPEALATIHAALRELREVCTAVLADLDRDGALTAGTFERMRAHAEAIAVALQATRDGEGRVALAPRGRNAVDAVRYPIVRSLFDTLTNVALDRIRACEHEACILHFVDTSKGGKRRWCSMESCGNRHKAAEFYAKKRQRAQG</sequence>
<dbReference type="PANTHER" id="PTHR35525:SF3">
    <property type="entry name" value="BLL6575 PROTEIN"/>
    <property type="match status" value="1"/>
</dbReference>
<proteinExistence type="predicted"/>
<evidence type="ECO:0000313" key="2">
    <source>
        <dbReference type="EMBL" id="MBB6669822.1"/>
    </source>
</evidence>
<name>A0A7X0RLP6_9BACL</name>
<keyword evidence="3" id="KW-1185">Reference proteome</keyword>
<feature type="domain" description="Zinc finger CGNR" evidence="1">
    <location>
        <begin position="126"/>
        <end position="169"/>
    </location>
</feature>
<organism evidence="2 3">
    <name type="scientific">Cohnella nanjingensis</name>
    <dbReference type="NCBI Taxonomy" id="1387779"/>
    <lineage>
        <taxon>Bacteria</taxon>
        <taxon>Bacillati</taxon>
        <taxon>Bacillota</taxon>
        <taxon>Bacilli</taxon>
        <taxon>Bacillales</taxon>
        <taxon>Paenibacillaceae</taxon>
        <taxon>Cohnella</taxon>
    </lineage>
</organism>
<dbReference type="InterPro" id="IPR010852">
    <property type="entry name" value="ABATE"/>
</dbReference>
<dbReference type="PANTHER" id="PTHR35525">
    <property type="entry name" value="BLL6575 PROTEIN"/>
    <property type="match status" value="1"/>
</dbReference>
<dbReference type="InterPro" id="IPR021005">
    <property type="entry name" value="Znf_CGNR"/>
</dbReference>
<evidence type="ECO:0000259" key="1">
    <source>
        <dbReference type="Pfam" id="PF11706"/>
    </source>
</evidence>
<accession>A0A7X0RLP6</accession>
<gene>
    <name evidence="2" type="ORF">H7C19_03870</name>
</gene>